<reference evidence="7 8" key="1">
    <citation type="submission" date="2016-11" db="EMBL/GenBank/DDBJ databases">
        <authorList>
            <person name="Jaros S."/>
            <person name="Januszkiewicz K."/>
            <person name="Wedrychowicz H."/>
        </authorList>
    </citation>
    <scope>NUCLEOTIDE SEQUENCE [LARGE SCALE GENOMIC DNA]</scope>
    <source>
        <strain evidence="7 8">DSM 15692</strain>
    </source>
</reference>
<dbReference type="Pfam" id="PF00698">
    <property type="entry name" value="Acyl_transf_1"/>
    <property type="match status" value="1"/>
</dbReference>
<dbReference type="InterPro" id="IPR016035">
    <property type="entry name" value="Acyl_Trfase/lysoPLipase"/>
</dbReference>
<dbReference type="GO" id="GO:0006633">
    <property type="term" value="P:fatty acid biosynthetic process"/>
    <property type="evidence" value="ECO:0007669"/>
    <property type="project" value="TreeGrafter"/>
</dbReference>
<accession>A0A1M4UEG2</accession>
<dbReference type="SUPFAM" id="SSF52151">
    <property type="entry name" value="FabD/lysophospholipase-like"/>
    <property type="match status" value="1"/>
</dbReference>
<keyword evidence="1 4" id="KW-0808">Transferase</keyword>
<keyword evidence="8" id="KW-1185">Reference proteome</keyword>
<evidence type="ECO:0000256" key="4">
    <source>
        <dbReference type="PIRNR" id="PIRNR000446"/>
    </source>
</evidence>
<organism evidence="7 8">
    <name type="scientific">Atopostipes suicloacalis DSM 15692</name>
    <dbReference type="NCBI Taxonomy" id="1121025"/>
    <lineage>
        <taxon>Bacteria</taxon>
        <taxon>Bacillati</taxon>
        <taxon>Bacillota</taxon>
        <taxon>Bacilli</taxon>
        <taxon>Lactobacillales</taxon>
        <taxon>Carnobacteriaceae</taxon>
        <taxon>Atopostipes</taxon>
    </lineage>
</organism>
<dbReference type="EC" id="2.3.1.39" evidence="4"/>
<dbReference type="InterPro" id="IPR016036">
    <property type="entry name" value="Malonyl_transacylase_ACP-bd"/>
</dbReference>
<evidence type="ECO:0000259" key="6">
    <source>
        <dbReference type="SMART" id="SM00827"/>
    </source>
</evidence>
<evidence type="ECO:0000313" key="8">
    <source>
        <dbReference type="Proteomes" id="UP000184128"/>
    </source>
</evidence>
<name>A0A1M4UEG2_9LACT</name>
<dbReference type="PIRSF" id="PIRSF000446">
    <property type="entry name" value="Mct"/>
    <property type="match status" value="1"/>
</dbReference>
<feature type="active site" evidence="5">
    <location>
        <position position="203"/>
    </location>
</feature>
<dbReference type="InterPro" id="IPR024925">
    <property type="entry name" value="Malonyl_CoA-ACP_transAc"/>
</dbReference>
<dbReference type="GO" id="GO:0004314">
    <property type="term" value="F:[acyl-carrier-protein] S-malonyltransferase activity"/>
    <property type="evidence" value="ECO:0007669"/>
    <property type="project" value="UniProtKB-EC"/>
</dbReference>
<sequence length="313" mass="34593">MSLAIIFNGQGAQYKEMGQDFAHAFPKAQAVYEKVETLTNYPVRQWITDDFEALQETRYAQVAIAATSLAIYESIQAKLPAIDYMAGLSLGEYSSLIASGMLSVEEGFKLIKKRGQLMTDHCQKLRESSDIVMAAVMKMPLEEIQAVLREVNEPEEKLYLANLNSSTQVTIAGTTAAVDQFKKIARTQGYKKIMPLKVEGPFHSPYMQAVCALYDEALASVSFSEGEVPVISNTTVKPHQPDNVKELLVRHLVEPVRWQETIDALVAAGVTKIIQIGPGKTLVNLLKRELEAPDTLVVDKIADVEEIEEFLGG</sequence>
<evidence type="ECO:0000313" key="7">
    <source>
        <dbReference type="EMBL" id="SHE55155.1"/>
    </source>
</evidence>
<dbReference type="InterPro" id="IPR014043">
    <property type="entry name" value="Acyl_transferase_dom"/>
</dbReference>
<dbReference type="SUPFAM" id="SSF55048">
    <property type="entry name" value="Probable ACP-binding domain of malonyl-CoA ACP transacylase"/>
    <property type="match status" value="1"/>
</dbReference>
<gene>
    <name evidence="7" type="ORF">SAMN02745249_00648</name>
</gene>
<dbReference type="RefSeq" id="WP_073296332.1">
    <property type="nucleotide sequence ID" value="NZ_FQUF01000008.1"/>
</dbReference>
<dbReference type="Gene3D" id="3.30.70.250">
    <property type="entry name" value="Malonyl-CoA ACP transacylase, ACP-binding"/>
    <property type="match status" value="1"/>
</dbReference>
<evidence type="ECO:0000256" key="5">
    <source>
        <dbReference type="PIRSR" id="PIRSR000446-1"/>
    </source>
</evidence>
<protein>
    <recommendedName>
        <fullName evidence="4">Malonyl CoA-acyl carrier protein transacylase</fullName>
        <ecNumber evidence="4">2.3.1.39</ecNumber>
    </recommendedName>
</protein>
<dbReference type="AlphaFoldDB" id="A0A1M4UEG2"/>
<dbReference type="Gene3D" id="3.40.366.10">
    <property type="entry name" value="Malonyl-Coenzyme A Acyl Carrier Protein, domain 2"/>
    <property type="match status" value="1"/>
</dbReference>
<dbReference type="STRING" id="1121025.SAMN02745249_00648"/>
<dbReference type="SMART" id="SM00827">
    <property type="entry name" value="PKS_AT"/>
    <property type="match status" value="1"/>
</dbReference>
<dbReference type="InterPro" id="IPR050858">
    <property type="entry name" value="Mal-CoA-ACP_Trans/PKS_FabD"/>
</dbReference>
<feature type="active site" evidence="5">
    <location>
        <position position="89"/>
    </location>
</feature>
<evidence type="ECO:0000256" key="1">
    <source>
        <dbReference type="ARBA" id="ARBA00022679"/>
    </source>
</evidence>
<evidence type="ECO:0000256" key="3">
    <source>
        <dbReference type="ARBA" id="ARBA00048462"/>
    </source>
</evidence>
<dbReference type="PANTHER" id="PTHR42681:SF1">
    <property type="entry name" value="MALONYL-COA-ACYL CARRIER PROTEIN TRANSACYLASE, MITOCHONDRIAL"/>
    <property type="match status" value="1"/>
</dbReference>
<dbReference type="GO" id="GO:0005829">
    <property type="term" value="C:cytosol"/>
    <property type="evidence" value="ECO:0007669"/>
    <property type="project" value="TreeGrafter"/>
</dbReference>
<keyword evidence="2 4" id="KW-0012">Acyltransferase</keyword>
<dbReference type="PANTHER" id="PTHR42681">
    <property type="entry name" value="MALONYL-COA-ACYL CARRIER PROTEIN TRANSACYLASE, MITOCHONDRIAL"/>
    <property type="match status" value="1"/>
</dbReference>
<comment type="similarity">
    <text evidence="4">Belongs to the fabD family.</text>
</comment>
<dbReference type="EMBL" id="FQUF01000008">
    <property type="protein sequence ID" value="SHE55155.1"/>
    <property type="molecule type" value="Genomic_DNA"/>
</dbReference>
<proteinExistence type="inferred from homology"/>
<dbReference type="OrthoDB" id="9805460at2"/>
<dbReference type="InterPro" id="IPR001227">
    <property type="entry name" value="Ac_transferase_dom_sf"/>
</dbReference>
<dbReference type="Proteomes" id="UP000184128">
    <property type="component" value="Unassembled WGS sequence"/>
</dbReference>
<feature type="domain" description="Malonyl-CoA:ACP transacylase (MAT)" evidence="6">
    <location>
        <begin position="6"/>
        <end position="302"/>
    </location>
</feature>
<comment type="catalytic activity">
    <reaction evidence="3 4">
        <text>holo-[ACP] + malonyl-CoA = malonyl-[ACP] + CoA</text>
        <dbReference type="Rhea" id="RHEA:41792"/>
        <dbReference type="Rhea" id="RHEA-COMP:9623"/>
        <dbReference type="Rhea" id="RHEA-COMP:9685"/>
        <dbReference type="ChEBI" id="CHEBI:57287"/>
        <dbReference type="ChEBI" id="CHEBI:57384"/>
        <dbReference type="ChEBI" id="CHEBI:64479"/>
        <dbReference type="ChEBI" id="CHEBI:78449"/>
        <dbReference type="EC" id="2.3.1.39"/>
    </reaction>
</comment>
<evidence type="ECO:0000256" key="2">
    <source>
        <dbReference type="ARBA" id="ARBA00023315"/>
    </source>
</evidence>